<proteinExistence type="predicted"/>
<name>A0A1L8SV73_9ENTE</name>
<dbReference type="EMBL" id="JXKM01000004">
    <property type="protein sequence ID" value="OJG35885.1"/>
    <property type="molecule type" value="Genomic_DNA"/>
</dbReference>
<dbReference type="Proteomes" id="UP000183700">
    <property type="component" value="Unassembled WGS sequence"/>
</dbReference>
<comment type="caution">
    <text evidence="1">The sequence shown here is derived from an EMBL/GenBank/DDBJ whole genome shotgun (WGS) entry which is preliminary data.</text>
</comment>
<dbReference type="AlphaFoldDB" id="A0A1L8SV73"/>
<dbReference type="Gene3D" id="2.130.10.10">
    <property type="entry name" value="YVTN repeat-like/Quinoprotein amine dehydrogenase"/>
    <property type="match status" value="1"/>
</dbReference>
<reference evidence="1 2" key="1">
    <citation type="submission" date="2014-12" db="EMBL/GenBank/DDBJ databases">
        <title>Draft genome sequences of 29 type strains of Enterococci.</title>
        <authorList>
            <person name="Zhong Z."/>
            <person name="Sun Z."/>
            <person name="Liu W."/>
            <person name="Zhang W."/>
            <person name="Zhang H."/>
        </authorList>
    </citation>
    <scope>NUCLEOTIDE SEQUENCE [LARGE SCALE GENOMIC DNA]</scope>
    <source>
        <strain evidence="1 2">DSM 22802</strain>
    </source>
</reference>
<protein>
    <submittedName>
        <fullName evidence="1">Uncharacterized protein</fullName>
    </submittedName>
</protein>
<keyword evidence="2" id="KW-1185">Reference proteome</keyword>
<sequence length="334" mass="37253">MEAKSVKKILSNLMSWMRRFLSGSFYNRHSLWQTYPTLFAATVEPKYTVPGLKKAQTINLANLPNSCLAMTPQGLTVTEDFLLISAYCHQHQHHSVIYVLDRETGARIKTIFLPDLPHVGGLAYDPNHQKIWVSNNAGKNAAVAAITLADIEAYDQRNGKPIVYQQKVALKELPRASALTYDHGYLVVALFTLKQAGQIVCYPIDDSGNLKEATNLLATPRNTTPALLESDSGTLAIPQKIQGVTFYKNFLLLSQSWGKQAGKIFVFDIHKTTDFSDLRQAKQTITTPPYLEQIIVEGDQLFALFESGAAAYRKKAPLVMKEVLQLDLNQLLND</sequence>
<gene>
    <name evidence="1" type="ORF">RV00_GL002029</name>
</gene>
<dbReference type="InterPro" id="IPR015943">
    <property type="entry name" value="WD40/YVTN_repeat-like_dom_sf"/>
</dbReference>
<accession>A0A1L8SV73</accession>
<dbReference type="SUPFAM" id="SSF63825">
    <property type="entry name" value="YWTD domain"/>
    <property type="match status" value="1"/>
</dbReference>
<evidence type="ECO:0000313" key="2">
    <source>
        <dbReference type="Proteomes" id="UP000183700"/>
    </source>
</evidence>
<organism evidence="1 2">
    <name type="scientific">Enterococcus devriesei</name>
    <dbReference type="NCBI Taxonomy" id="319970"/>
    <lineage>
        <taxon>Bacteria</taxon>
        <taxon>Bacillati</taxon>
        <taxon>Bacillota</taxon>
        <taxon>Bacilli</taxon>
        <taxon>Lactobacillales</taxon>
        <taxon>Enterococcaceae</taxon>
        <taxon>Enterococcus</taxon>
    </lineage>
</organism>
<dbReference type="STRING" id="319970.RV00_GL002029"/>
<evidence type="ECO:0000313" key="1">
    <source>
        <dbReference type="EMBL" id="OJG35885.1"/>
    </source>
</evidence>